<evidence type="ECO:0000313" key="1">
    <source>
        <dbReference type="EMBL" id="CQR69980.1"/>
    </source>
</evidence>
<dbReference type="AlphaFoldDB" id="A0A0U1KRE8"/>
<dbReference type="Proteomes" id="UP000049855">
    <property type="component" value="Unassembled WGS sequence"/>
</dbReference>
<evidence type="ECO:0000313" key="2">
    <source>
        <dbReference type="Proteomes" id="UP000049855"/>
    </source>
</evidence>
<reference evidence="2" key="1">
    <citation type="submission" date="2015-03" db="EMBL/GenBank/DDBJ databases">
        <authorList>
            <person name="Nijsse Bart"/>
        </authorList>
    </citation>
    <scope>NUCLEOTIDE SEQUENCE [LARGE SCALE GENOMIC DNA]</scope>
</reference>
<sequence length="40" mass="4904">MAKSGSLPYFKRGNRYLFDLDRLNERRTEINARPYWQQVI</sequence>
<keyword evidence="2" id="KW-1185">Reference proteome</keyword>
<accession>A0A0U1KRE8</accession>
<protein>
    <submittedName>
        <fullName evidence="1">Uncharacterized protein</fullName>
    </submittedName>
</protein>
<dbReference type="EMBL" id="CTRP01000001">
    <property type="protein sequence ID" value="CQR69980.1"/>
    <property type="molecule type" value="Genomic_DNA"/>
</dbReference>
<gene>
    <name evidence="1" type="ORF">SpAn4DRAFT_4845</name>
</gene>
<proteinExistence type="predicted"/>
<organism evidence="1 2">
    <name type="scientific">Sporomusa ovata</name>
    <dbReference type="NCBI Taxonomy" id="2378"/>
    <lineage>
        <taxon>Bacteria</taxon>
        <taxon>Bacillati</taxon>
        <taxon>Bacillota</taxon>
        <taxon>Negativicutes</taxon>
        <taxon>Selenomonadales</taxon>
        <taxon>Sporomusaceae</taxon>
        <taxon>Sporomusa</taxon>
    </lineage>
</organism>
<name>A0A0U1KRE8_9FIRM</name>